<gene>
    <name evidence="4" type="ORF">FHS89_002160</name>
</gene>
<keyword evidence="5" id="KW-1185">Reference proteome</keyword>
<keyword evidence="1" id="KW-0997">Cell inner membrane</keyword>
<dbReference type="GO" id="GO:0005886">
    <property type="term" value="C:plasma membrane"/>
    <property type="evidence" value="ECO:0007669"/>
    <property type="project" value="UniProtKB-SubCell"/>
</dbReference>
<feature type="transmembrane region" description="Helical" evidence="2">
    <location>
        <begin position="238"/>
        <end position="256"/>
    </location>
</feature>
<keyword evidence="2" id="KW-0472">Membrane</keyword>
<feature type="transmembrane region" description="Helical" evidence="2">
    <location>
        <begin position="698"/>
        <end position="726"/>
    </location>
</feature>
<feature type="transmembrane region" description="Helical" evidence="2">
    <location>
        <begin position="284"/>
        <end position="306"/>
    </location>
</feature>
<feature type="transmembrane region" description="Helical" evidence="2">
    <location>
        <begin position="153"/>
        <end position="174"/>
    </location>
</feature>
<dbReference type="RefSeq" id="WP_184011470.1">
    <property type="nucleotide sequence ID" value="NZ_JACIJS010000006.1"/>
</dbReference>
<dbReference type="InterPro" id="IPR011853">
    <property type="entry name" value="TRAP_DctM-Dct_fused"/>
</dbReference>
<feature type="transmembrane region" description="Helical" evidence="2">
    <location>
        <begin position="409"/>
        <end position="430"/>
    </location>
</feature>
<feature type="transmembrane region" description="Helical" evidence="2">
    <location>
        <begin position="212"/>
        <end position="231"/>
    </location>
</feature>
<feature type="transmembrane region" description="Helical" evidence="2">
    <location>
        <begin position="542"/>
        <end position="565"/>
    </location>
</feature>
<evidence type="ECO:0000259" key="3">
    <source>
        <dbReference type="Pfam" id="PF06808"/>
    </source>
</evidence>
<feature type="transmembrane region" description="Helical" evidence="2">
    <location>
        <begin position="186"/>
        <end position="206"/>
    </location>
</feature>
<feature type="transmembrane region" description="Helical" evidence="2">
    <location>
        <begin position="451"/>
        <end position="469"/>
    </location>
</feature>
<comment type="function">
    <text evidence="1">Part of the tripartite ATP-independent periplasmic (TRAP) transport system.</text>
</comment>
<feature type="transmembrane region" description="Helical" evidence="2">
    <location>
        <begin position="333"/>
        <end position="354"/>
    </location>
</feature>
<dbReference type="PANTHER" id="PTHR43849">
    <property type="entry name" value="BLL3936 PROTEIN"/>
    <property type="match status" value="1"/>
</dbReference>
<keyword evidence="2" id="KW-0812">Transmembrane</keyword>
<dbReference type="GO" id="GO:0022857">
    <property type="term" value="F:transmembrane transporter activity"/>
    <property type="evidence" value="ECO:0007669"/>
    <property type="project" value="UniProtKB-UniRule"/>
</dbReference>
<feature type="transmembrane region" description="Helical" evidence="2">
    <location>
        <begin position="572"/>
        <end position="592"/>
    </location>
</feature>
<proteinExistence type="predicted"/>
<feature type="transmembrane region" description="Helical" evidence="2">
    <location>
        <begin position="598"/>
        <end position="620"/>
    </location>
</feature>
<feature type="domain" description="TRAP C4-dicarboxylate transport system permease DctM subunit" evidence="3">
    <location>
        <begin position="228"/>
        <end position="659"/>
    </location>
</feature>
<feature type="transmembrane region" description="Helical" evidence="2">
    <location>
        <begin position="663"/>
        <end position="686"/>
    </location>
</feature>
<dbReference type="Pfam" id="PF06808">
    <property type="entry name" value="DctM"/>
    <property type="match status" value="1"/>
</dbReference>
<feature type="transmembrane region" description="Helical" evidence="2">
    <location>
        <begin position="109"/>
        <end position="133"/>
    </location>
</feature>
<dbReference type="AlphaFoldDB" id="A0A840X085"/>
<evidence type="ECO:0000313" key="4">
    <source>
        <dbReference type="EMBL" id="MBB5516134.1"/>
    </source>
</evidence>
<evidence type="ECO:0000256" key="1">
    <source>
        <dbReference type="RuleBase" id="RU369079"/>
    </source>
</evidence>
<protein>
    <submittedName>
        <fullName evidence="4">TRAP transporter 4TM/12TM fusion protein</fullName>
    </submittedName>
</protein>
<keyword evidence="1" id="KW-0813">Transport</keyword>
<comment type="subcellular location">
    <subcellularLocation>
        <location evidence="1">Cell inner membrane</location>
        <topology evidence="1">Multi-pass membrane protein</topology>
    </subcellularLocation>
</comment>
<feature type="transmembrane region" description="Helical" evidence="2">
    <location>
        <begin position="76"/>
        <end position="97"/>
    </location>
</feature>
<dbReference type="EMBL" id="JACIJS010000006">
    <property type="protein sequence ID" value="MBB5516134.1"/>
    <property type="molecule type" value="Genomic_DNA"/>
</dbReference>
<organism evidence="4 5">
    <name type="scientific">Rubricella aquisinus</name>
    <dbReference type="NCBI Taxonomy" id="2028108"/>
    <lineage>
        <taxon>Bacteria</taxon>
        <taxon>Pseudomonadati</taxon>
        <taxon>Pseudomonadota</taxon>
        <taxon>Alphaproteobacteria</taxon>
        <taxon>Rhodobacterales</taxon>
        <taxon>Paracoccaceae</taxon>
        <taxon>Rubricella</taxon>
    </lineage>
</organism>
<keyword evidence="1" id="KW-1003">Cell membrane</keyword>
<dbReference type="PANTHER" id="PTHR43849:SF2">
    <property type="entry name" value="BLL3936 PROTEIN"/>
    <property type="match status" value="1"/>
</dbReference>
<evidence type="ECO:0000313" key="5">
    <source>
        <dbReference type="Proteomes" id="UP000553766"/>
    </source>
</evidence>
<reference evidence="4 5" key="1">
    <citation type="submission" date="2020-08" db="EMBL/GenBank/DDBJ databases">
        <title>Genomic Encyclopedia of Type Strains, Phase IV (KMG-IV): sequencing the most valuable type-strain genomes for metagenomic binning, comparative biology and taxonomic classification.</title>
        <authorList>
            <person name="Goeker M."/>
        </authorList>
    </citation>
    <scope>NUCLEOTIDE SEQUENCE [LARGE SCALE GENOMIC DNA]</scope>
    <source>
        <strain evidence="4 5">DSM 103377</strain>
    </source>
</reference>
<keyword evidence="2" id="KW-1133">Transmembrane helix</keyword>
<dbReference type="NCBIfam" id="TIGR02123">
    <property type="entry name" value="TRAP_fused"/>
    <property type="match status" value="1"/>
</dbReference>
<feature type="transmembrane region" description="Helical" evidence="2">
    <location>
        <begin position="515"/>
        <end position="536"/>
    </location>
</feature>
<feature type="transmembrane region" description="Helical" evidence="2">
    <location>
        <begin position="632"/>
        <end position="651"/>
    </location>
</feature>
<name>A0A840X085_9RHOB</name>
<accession>A0A840X085</accession>
<dbReference type="InterPro" id="IPR010656">
    <property type="entry name" value="DctM"/>
</dbReference>
<sequence length="744" mass="78717">MTEKAQTDEDIILAEGVDEEPVESNRRLFEGNSALLIAALSTFYAMFHMAALNGVSIESMTGIEIPLLPQFPMETWNFRIVHVAGALALGFLMFGGRGFADTREAETPLLGYIGLALLAPALMSLGMAFSFAVEIQNGLMWNGIDARIRTNETWYFGLPLMIATVGGIVLSWFHKRTRGGFAAPDMVLMICGFAVATYLITIYGTLMRNSTGTPFAPIGMSIAAVAGTLLIMEMTRRVAGLALVVIATVFLCYVFLGQYLPGFLNSPAITWQRFFSQVYTDAGILGPTTAVSSTYIILFIIFAAFLQASKVGDYFVNFAFAAAGRARGGPAKVAIFASGLMGMINGTSAGNVVATGSLTIPLMKKVGYHKKTAGAVEAAASTGGQIMPPIMGAGAFIMAEITGIPYTEIAIAAIIPAILYFVSIYFMVDFEAAKLGMRGMREDELPKFRKMVKQVYLFIPIIILIWALFAGYSVIRAGTYATAAAAVVSWLTPYKMGWRSILQAFDIAGKMSIQIIAVCACAGIIVGVISLTGVGARFSNLLLGLAGVSQLLALFFAMCIAILLGMGMPTTAAYAVAASVVAPGLIELGIPALTAHFFVFYFAVVSAITPPVALASYAAAGISGSNPMETSVASFKIGIAAFIVPFMFFYNSALLMDGAFFEVARALVTAVIGVFLLSSGVQGWFVGARAAWFVRVGLVVAALFMIAGGLMTDLIGIAATAGIFFVQKVIRPAPDATISVGTAD</sequence>
<dbReference type="Proteomes" id="UP000553766">
    <property type="component" value="Unassembled WGS sequence"/>
</dbReference>
<feature type="transmembrane region" description="Helical" evidence="2">
    <location>
        <begin position="34"/>
        <end position="56"/>
    </location>
</feature>
<comment type="caution">
    <text evidence="4">The sequence shown here is derived from an EMBL/GenBank/DDBJ whole genome shotgun (WGS) entry which is preliminary data.</text>
</comment>
<evidence type="ECO:0000256" key="2">
    <source>
        <dbReference type="SAM" id="Phobius"/>
    </source>
</evidence>